<dbReference type="Gene3D" id="3.30.1520.10">
    <property type="entry name" value="Phox-like domain"/>
    <property type="match status" value="1"/>
</dbReference>
<dbReference type="OrthoDB" id="548867at2759"/>
<evidence type="ECO:0000256" key="4">
    <source>
        <dbReference type="SAM" id="MobiDB-lite"/>
    </source>
</evidence>
<dbReference type="PROSITE" id="PS50002">
    <property type="entry name" value="SH3"/>
    <property type="match status" value="1"/>
</dbReference>
<dbReference type="InterPro" id="IPR051228">
    <property type="entry name" value="NADPH_Oxidase/PX-Domain"/>
</dbReference>
<dbReference type="PANTHER" id="PTHR15706">
    <property type="entry name" value="SH3 MULTIPLE DOMAIN"/>
    <property type="match status" value="1"/>
</dbReference>
<dbReference type="Gene3D" id="2.30.30.40">
    <property type="entry name" value="SH3 Domains"/>
    <property type="match status" value="1"/>
</dbReference>
<feature type="compositionally biased region" description="Polar residues" evidence="4">
    <location>
        <begin position="25"/>
        <end position="34"/>
    </location>
</feature>
<evidence type="ECO:0000259" key="5">
    <source>
        <dbReference type="PROSITE" id="PS50002"/>
    </source>
</evidence>
<keyword evidence="8" id="KW-1185">Reference proteome</keyword>
<evidence type="ECO:0000313" key="8">
    <source>
        <dbReference type="Proteomes" id="UP000324748"/>
    </source>
</evidence>
<proteinExistence type="predicted"/>
<sequence>MRLSYCATTKGSRSNLQAAIKSPPARSSSQTSNRVPLQSALKAIQSHQPLRPIELAFQVGDIFQVKGECVEPDGSVWLDVMSPVSGLRGIVPLQKFRIISLPKPSAHEHPSQPQLNQQSHPSPQHTSSDEKFLHSRSLQRIRKRLSSHSTLNPPLKSPPATIAENATPGSGGPPEAFPFPSVDQSSPKPPPTRNRRSLTLSSAKLPAPPGYSPSPRMRFLSQSGQANPPASTQKPPVELNSPVQLTKPSQLLYGVVKHSFNPESDHELKAHAGEPIIINAYSELGWFVCKPISRLGGPGLLPVSHVQVRDVTTGTELSPENLEHFARSSGLPRVNEWEEATAAYLCRSIPLGSFESPVVPPPKEVLPTVTLSEPAKSLYTDPKKLMASSELVREWQRRQMEDTLIIEPQVDPRQSLYDPIAPRSASHGTFVVGTAESLTEAQGEFWFTLKVKFAYPNESELSMKSLVVHRSYEELLKFDQSLQSRLRSFSATIAEEFQMPWLMEHVTANMVDQQFCSYQLDELNSYLGQLSQASLEIRELVEVYDFLGPRQSDLELEENMKSRIHEEAIFQYLDQMALSSSKYDLHDNPAKSSPSPSQSTFADQTTASPVFDNFSFHRHHSDPSSDYLPSTPSSTKFKACSSPLTKNPARSYYNSDGQITKMKICHLQSNDVIAIKVSSSIALNDLTTKIRSRYNETRSSSGHFGDDYFGDRTVRLKYLTVDSLDQSCIDFDDCDSSADESDVVPPHLGPGTFVRITSDAQLRKWIDTEKKLVLYI</sequence>
<dbReference type="SMART" id="SM00326">
    <property type="entry name" value="SH3"/>
    <property type="match status" value="2"/>
</dbReference>
<dbReference type="Proteomes" id="UP000325313">
    <property type="component" value="Unassembled WGS sequence"/>
</dbReference>
<name>A0A5B0S388_PUCGR</name>
<dbReference type="GO" id="GO:0035091">
    <property type="term" value="F:phosphatidylinositol binding"/>
    <property type="evidence" value="ECO:0007669"/>
    <property type="project" value="InterPro"/>
</dbReference>
<dbReference type="SUPFAM" id="SSF50044">
    <property type="entry name" value="SH3-domain"/>
    <property type="match status" value="2"/>
</dbReference>
<dbReference type="GO" id="GO:0030674">
    <property type="term" value="F:protein-macromolecule adaptor activity"/>
    <property type="evidence" value="ECO:0007669"/>
    <property type="project" value="TreeGrafter"/>
</dbReference>
<keyword evidence="1 3" id="KW-0728">SH3 domain</keyword>
<feature type="compositionally biased region" description="Basic residues" evidence="4">
    <location>
        <begin position="137"/>
        <end position="146"/>
    </location>
</feature>
<dbReference type="Proteomes" id="UP000324748">
    <property type="component" value="Unassembled WGS sequence"/>
</dbReference>
<dbReference type="InterPro" id="IPR001452">
    <property type="entry name" value="SH3_domain"/>
</dbReference>
<reference evidence="8 9" key="1">
    <citation type="submission" date="2019-05" db="EMBL/GenBank/DDBJ databases">
        <title>Emergence of the Ug99 lineage of the wheat stem rust pathogen through somatic hybridization.</title>
        <authorList>
            <person name="Li F."/>
            <person name="Upadhyaya N.M."/>
            <person name="Sperschneider J."/>
            <person name="Matny O."/>
            <person name="Nguyen-Phuc H."/>
            <person name="Mago R."/>
            <person name="Raley C."/>
            <person name="Miller M.E."/>
            <person name="Silverstein K.A.T."/>
            <person name="Henningsen E."/>
            <person name="Hirsch C.D."/>
            <person name="Visser B."/>
            <person name="Pretorius Z.A."/>
            <person name="Steffenson B.J."/>
            <person name="Schwessinger B."/>
            <person name="Dodds P.N."/>
            <person name="Figueroa M."/>
        </authorList>
    </citation>
    <scope>NUCLEOTIDE SEQUENCE [LARGE SCALE GENOMIC DNA]</scope>
    <source>
        <strain evidence="6">21-0</strain>
        <strain evidence="7 9">Ug99</strain>
    </source>
</reference>
<dbReference type="InterPro" id="IPR036028">
    <property type="entry name" value="SH3-like_dom_sf"/>
</dbReference>
<dbReference type="EMBL" id="VSWC01000014">
    <property type="protein sequence ID" value="KAA1115581.1"/>
    <property type="molecule type" value="Genomic_DNA"/>
</dbReference>
<dbReference type="PANTHER" id="PTHR15706:SF2">
    <property type="entry name" value="SH3 AND PX DOMAIN-CONTAINING PROTEIN 2A"/>
    <property type="match status" value="1"/>
</dbReference>
<feature type="region of interest" description="Disordered" evidence="4">
    <location>
        <begin position="583"/>
        <end position="604"/>
    </location>
</feature>
<dbReference type="GO" id="GO:0005737">
    <property type="term" value="C:cytoplasm"/>
    <property type="evidence" value="ECO:0007669"/>
    <property type="project" value="TreeGrafter"/>
</dbReference>
<evidence type="ECO:0000256" key="2">
    <source>
        <dbReference type="ARBA" id="ARBA00022737"/>
    </source>
</evidence>
<feature type="region of interest" description="Disordered" evidence="4">
    <location>
        <begin position="103"/>
        <end position="241"/>
    </location>
</feature>
<feature type="compositionally biased region" description="Polar residues" evidence="4">
    <location>
        <begin position="220"/>
        <end position="234"/>
    </location>
</feature>
<comment type="caution">
    <text evidence="7">The sequence shown here is derived from an EMBL/GenBank/DDBJ whole genome shotgun (WGS) entry which is preliminary data.</text>
</comment>
<feature type="domain" description="SH3" evidence="5">
    <location>
        <begin position="36"/>
        <end position="101"/>
    </location>
</feature>
<dbReference type="InterPro" id="IPR036871">
    <property type="entry name" value="PX_dom_sf"/>
</dbReference>
<evidence type="ECO:0000256" key="3">
    <source>
        <dbReference type="PROSITE-ProRule" id="PRU00192"/>
    </source>
</evidence>
<evidence type="ECO:0000313" key="6">
    <source>
        <dbReference type="EMBL" id="KAA1115581.1"/>
    </source>
</evidence>
<dbReference type="GO" id="GO:0000747">
    <property type="term" value="P:conjugation with cellular fusion"/>
    <property type="evidence" value="ECO:0007669"/>
    <property type="project" value="TreeGrafter"/>
</dbReference>
<gene>
    <name evidence="6" type="ORF">PGT21_037108</name>
    <name evidence="7" type="ORF">PGTUg99_005099</name>
</gene>
<dbReference type="SUPFAM" id="SSF64268">
    <property type="entry name" value="PX domain"/>
    <property type="match status" value="1"/>
</dbReference>
<evidence type="ECO:0000256" key="1">
    <source>
        <dbReference type="ARBA" id="ARBA00022443"/>
    </source>
</evidence>
<feature type="region of interest" description="Disordered" evidence="4">
    <location>
        <begin position="15"/>
        <end position="34"/>
    </location>
</feature>
<feature type="compositionally biased region" description="Low complexity" evidence="4">
    <location>
        <begin position="117"/>
        <end position="126"/>
    </location>
</feature>
<evidence type="ECO:0000313" key="7">
    <source>
        <dbReference type="EMBL" id="KAA1132420.1"/>
    </source>
</evidence>
<protein>
    <recommendedName>
        <fullName evidence="5">SH3 domain-containing protein</fullName>
    </recommendedName>
</protein>
<dbReference type="EMBL" id="VDEP01000080">
    <property type="protein sequence ID" value="KAA1132420.1"/>
    <property type="molecule type" value="Genomic_DNA"/>
</dbReference>
<organism evidence="7 9">
    <name type="scientific">Puccinia graminis f. sp. tritici</name>
    <dbReference type="NCBI Taxonomy" id="56615"/>
    <lineage>
        <taxon>Eukaryota</taxon>
        <taxon>Fungi</taxon>
        <taxon>Dikarya</taxon>
        <taxon>Basidiomycota</taxon>
        <taxon>Pucciniomycotina</taxon>
        <taxon>Pucciniomycetes</taxon>
        <taxon>Pucciniales</taxon>
        <taxon>Pucciniaceae</taxon>
        <taxon>Puccinia</taxon>
    </lineage>
</organism>
<dbReference type="GO" id="GO:0043332">
    <property type="term" value="C:mating projection tip"/>
    <property type="evidence" value="ECO:0007669"/>
    <property type="project" value="TreeGrafter"/>
</dbReference>
<keyword evidence="2" id="KW-0677">Repeat</keyword>
<feature type="compositionally biased region" description="Polar residues" evidence="4">
    <location>
        <begin position="590"/>
        <end position="604"/>
    </location>
</feature>
<accession>A0A5B0S388</accession>
<evidence type="ECO:0000313" key="9">
    <source>
        <dbReference type="Proteomes" id="UP000325313"/>
    </source>
</evidence>
<dbReference type="AlphaFoldDB" id="A0A5B0S388"/>